<dbReference type="InterPro" id="IPR020929">
    <property type="entry name" value="Ribosomal_uL5_CS"/>
</dbReference>
<evidence type="ECO:0000259" key="4">
    <source>
        <dbReference type="Pfam" id="PF00281"/>
    </source>
</evidence>
<dbReference type="GO" id="GO:0005840">
    <property type="term" value="C:ribosome"/>
    <property type="evidence" value="ECO:0007669"/>
    <property type="project" value="UniProtKB-KW"/>
</dbReference>
<dbReference type="HAMAP" id="MF_01333_B">
    <property type="entry name" value="Ribosomal_uL5_B"/>
    <property type="match status" value="1"/>
</dbReference>
<comment type="caution">
    <text evidence="6">The sequence shown here is derived from an EMBL/GenBank/DDBJ whole genome shotgun (WGS) entry which is preliminary data.</text>
</comment>
<dbReference type="PIRSF" id="PIRSF002161">
    <property type="entry name" value="Ribosomal_L5"/>
    <property type="match status" value="1"/>
</dbReference>
<gene>
    <name evidence="6" type="ORF">LCGC14_1953450</name>
</gene>
<name>A0A0F9IDU2_9ZZZZ</name>
<dbReference type="InterPro" id="IPR022803">
    <property type="entry name" value="Ribosomal_uL5_dom_sf"/>
</dbReference>
<dbReference type="SUPFAM" id="SSF55282">
    <property type="entry name" value="RL5-like"/>
    <property type="match status" value="1"/>
</dbReference>
<proteinExistence type="inferred from homology"/>
<comment type="similarity">
    <text evidence="1">Belongs to the universal ribosomal protein uL5 family.</text>
</comment>
<dbReference type="GO" id="GO:0006412">
    <property type="term" value="P:translation"/>
    <property type="evidence" value="ECO:0007669"/>
    <property type="project" value="InterPro"/>
</dbReference>
<dbReference type="PROSITE" id="PS00358">
    <property type="entry name" value="RIBOSOMAL_L5"/>
    <property type="match status" value="1"/>
</dbReference>
<keyword evidence="2" id="KW-0689">Ribosomal protein</keyword>
<dbReference type="NCBIfam" id="NF000585">
    <property type="entry name" value="PRK00010.1"/>
    <property type="match status" value="1"/>
</dbReference>
<organism evidence="6">
    <name type="scientific">marine sediment metagenome</name>
    <dbReference type="NCBI Taxonomy" id="412755"/>
    <lineage>
        <taxon>unclassified sequences</taxon>
        <taxon>metagenomes</taxon>
        <taxon>ecological metagenomes</taxon>
    </lineage>
</organism>
<sequence>MTPRLKERYEKEVAPALMKEFNYSNVMQVPRLEKISLNVGLGEAITNIKLLDSVQVEMTAIAGQKAVITKAKKAIATFKLRAGMPIGCRVTLRRAKMYEFLDRFISLSLPRIRDFRGLNPKSFDGLGNYSLGVKEQYIFPEVDYDKVQIVHGMDVTICTSAKTDNEARALLKHF</sequence>
<dbReference type="Pfam" id="PF00281">
    <property type="entry name" value="Ribosomal_L5"/>
    <property type="match status" value="1"/>
</dbReference>
<feature type="domain" description="Large ribosomal subunit protein uL5 N-terminal" evidence="4">
    <location>
        <begin position="25"/>
        <end position="81"/>
    </location>
</feature>
<evidence type="ECO:0000256" key="3">
    <source>
        <dbReference type="ARBA" id="ARBA00023274"/>
    </source>
</evidence>
<reference evidence="6" key="1">
    <citation type="journal article" date="2015" name="Nature">
        <title>Complex archaea that bridge the gap between prokaryotes and eukaryotes.</title>
        <authorList>
            <person name="Spang A."/>
            <person name="Saw J.H."/>
            <person name="Jorgensen S.L."/>
            <person name="Zaremba-Niedzwiedzka K."/>
            <person name="Martijn J."/>
            <person name="Lind A.E."/>
            <person name="van Eijk R."/>
            <person name="Schleper C."/>
            <person name="Guy L."/>
            <person name="Ettema T.J."/>
        </authorList>
    </citation>
    <scope>NUCLEOTIDE SEQUENCE</scope>
</reference>
<protein>
    <recommendedName>
        <fullName evidence="7">50S ribosomal protein L5</fullName>
    </recommendedName>
</protein>
<evidence type="ECO:0000256" key="2">
    <source>
        <dbReference type="ARBA" id="ARBA00022980"/>
    </source>
</evidence>
<dbReference type="InterPro" id="IPR002132">
    <property type="entry name" value="Ribosomal_uL5"/>
</dbReference>
<feature type="domain" description="Large ribosomal subunit protein uL5 C-terminal" evidence="5">
    <location>
        <begin position="85"/>
        <end position="174"/>
    </location>
</feature>
<dbReference type="PANTHER" id="PTHR11994">
    <property type="entry name" value="60S RIBOSOMAL PROTEIN L11-RELATED"/>
    <property type="match status" value="1"/>
</dbReference>
<feature type="non-terminal residue" evidence="6">
    <location>
        <position position="174"/>
    </location>
</feature>
<evidence type="ECO:0000256" key="1">
    <source>
        <dbReference type="ARBA" id="ARBA00008553"/>
    </source>
</evidence>
<dbReference type="InterPro" id="IPR031309">
    <property type="entry name" value="Ribosomal_uL5_C"/>
</dbReference>
<evidence type="ECO:0008006" key="7">
    <source>
        <dbReference type="Google" id="ProtNLM"/>
    </source>
</evidence>
<evidence type="ECO:0000313" key="6">
    <source>
        <dbReference type="EMBL" id="KKL85572.1"/>
    </source>
</evidence>
<dbReference type="GO" id="GO:1990904">
    <property type="term" value="C:ribonucleoprotein complex"/>
    <property type="evidence" value="ECO:0007669"/>
    <property type="project" value="UniProtKB-KW"/>
</dbReference>
<dbReference type="FunFam" id="3.30.1440.10:FF:000001">
    <property type="entry name" value="50S ribosomal protein L5"/>
    <property type="match status" value="1"/>
</dbReference>
<dbReference type="EMBL" id="LAZR01021369">
    <property type="protein sequence ID" value="KKL85572.1"/>
    <property type="molecule type" value="Genomic_DNA"/>
</dbReference>
<dbReference type="Pfam" id="PF00673">
    <property type="entry name" value="Ribosomal_L5_C"/>
    <property type="match status" value="1"/>
</dbReference>
<accession>A0A0F9IDU2</accession>
<dbReference type="GO" id="GO:0003735">
    <property type="term" value="F:structural constituent of ribosome"/>
    <property type="evidence" value="ECO:0007669"/>
    <property type="project" value="InterPro"/>
</dbReference>
<dbReference type="InterPro" id="IPR020930">
    <property type="entry name" value="Ribosomal_uL5_bac-type"/>
</dbReference>
<evidence type="ECO:0000259" key="5">
    <source>
        <dbReference type="Pfam" id="PF00673"/>
    </source>
</evidence>
<dbReference type="AlphaFoldDB" id="A0A0F9IDU2"/>
<dbReference type="InterPro" id="IPR031310">
    <property type="entry name" value="Ribosomal_uL5_N"/>
</dbReference>
<keyword evidence="3" id="KW-0687">Ribonucleoprotein</keyword>
<dbReference type="Gene3D" id="3.30.1440.10">
    <property type="match status" value="1"/>
</dbReference>